<sequence>MIKLITIVVALFVTKLTAQDNYLAFSVAFDVRNTIMGSEPTNNESAKDFLVQFSMVSKDVEVNIGYETFPRLDFSKYTIGVGYHTHFYVNLFRRVIHTVFIPSIEPTLINRNGDWGGGIGYNQESSHLSLGLNLGLRWDLSDDIAVEYLFNALPRNDLKAMYGNTMDITNGKASVSGVPIIGSNFIKVVYKINHY</sequence>
<dbReference type="Proteomes" id="UP000280825">
    <property type="component" value="Unassembled WGS sequence"/>
</dbReference>
<evidence type="ECO:0008006" key="4">
    <source>
        <dbReference type="Google" id="ProtNLM"/>
    </source>
</evidence>
<name>A0A3S0UZK8_9FLAO</name>
<organism evidence="2 3">
    <name type="scientific">Flavobacterium bomense</name>
    <dbReference type="NCBI Taxonomy" id="2497483"/>
    <lineage>
        <taxon>Bacteria</taxon>
        <taxon>Pseudomonadati</taxon>
        <taxon>Bacteroidota</taxon>
        <taxon>Flavobacteriia</taxon>
        <taxon>Flavobacteriales</taxon>
        <taxon>Flavobacteriaceae</taxon>
        <taxon>Flavobacterium</taxon>
    </lineage>
</organism>
<accession>A0A3S0UZK8</accession>
<feature type="chain" id="PRO_5018695991" description="Outer membrane protein beta-barrel domain-containing protein" evidence="1">
    <location>
        <begin position="19"/>
        <end position="195"/>
    </location>
</feature>
<dbReference type="AlphaFoldDB" id="A0A3S0UZK8"/>
<keyword evidence="3" id="KW-1185">Reference proteome</keyword>
<dbReference type="RefSeq" id="WP_126460856.1">
    <property type="nucleotide sequence ID" value="NZ_RYDJ01000004.1"/>
</dbReference>
<evidence type="ECO:0000313" key="2">
    <source>
        <dbReference type="EMBL" id="RTZ06038.1"/>
    </source>
</evidence>
<gene>
    <name evidence="2" type="ORF">EKL98_05810</name>
</gene>
<reference evidence="2 3" key="1">
    <citation type="submission" date="2018-12" db="EMBL/GenBank/DDBJ databases">
        <title>Flavobacterium sp. nov., isolated from glacier ice.</title>
        <authorList>
            <person name="Liu Q."/>
            <person name="Xin Y.-H."/>
        </authorList>
    </citation>
    <scope>NUCLEOTIDE SEQUENCE [LARGE SCALE GENOMIC DNA]</scope>
    <source>
        <strain evidence="2 3">RB1N8</strain>
    </source>
</reference>
<feature type="signal peptide" evidence="1">
    <location>
        <begin position="1"/>
        <end position="18"/>
    </location>
</feature>
<evidence type="ECO:0000313" key="3">
    <source>
        <dbReference type="Proteomes" id="UP000280825"/>
    </source>
</evidence>
<proteinExistence type="predicted"/>
<comment type="caution">
    <text evidence="2">The sequence shown here is derived from an EMBL/GenBank/DDBJ whole genome shotgun (WGS) entry which is preliminary data.</text>
</comment>
<keyword evidence="1" id="KW-0732">Signal</keyword>
<protein>
    <recommendedName>
        <fullName evidence="4">Outer membrane protein beta-barrel domain-containing protein</fullName>
    </recommendedName>
</protein>
<evidence type="ECO:0000256" key="1">
    <source>
        <dbReference type="SAM" id="SignalP"/>
    </source>
</evidence>
<dbReference type="EMBL" id="RYDJ01000004">
    <property type="protein sequence ID" value="RTZ06038.1"/>
    <property type="molecule type" value="Genomic_DNA"/>
</dbReference>